<gene>
    <name evidence="2" type="ORF">FA10DRAFT_262978</name>
</gene>
<dbReference type="AlphaFoldDB" id="A0A316YEE6"/>
<organism evidence="2 3">
    <name type="scientific">Acaromyces ingoldii</name>
    <dbReference type="NCBI Taxonomy" id="215250"/>
    <lineage>
        <taxon>Eukaryota</taxon>
        <taxon>Fungi</taxon>
        <taxon>Dikarya</taxon>
        <taxon>Basidiomycota</taxon>
        <taxon>Ustilaginomycotina</taxon>
        <taxon>Exobasidiomycetes</taxon>
        <taxon>Exobasidiales</taxon>
        <taxon>Cryptobasidiaceae</taxon>
        <taxon>Acaromyces</taxon>
    </lineage>
</organism>
<name>A0A316YEE6_9BASI</name>
<protein>
    <submittedName>
        <fullName evidence="2">Uncharacterized protein</fullName>
    </submittedName>
</protein>
<accession>A0A316YEE6</accession>
<evidence type="ECO:0000256" key="1">
    <source>
        <dbReference type="SAM" id="MobiDB-lite"/>
    </source>
</evidence>
<sequence>MTKDHSQTGSFLLQEPSLTKTRGPSHACSTLPPEPRLTVTSLIQRMPSMLLSRVSFNATRNTEDIIMSLEMTKAELEALFPTRLSGTVRSEPARGGGLFFSARQNVAQREKKIFERDIGDDRYFFTPTPAYKILPVELANKKEEEIRKIFAEYQTKDEDIRESWLKKRLHNLKMVPNRVVKQQQSVGQHSRRTASSSGASDDATFLKFRKNHKMQASEHRKVVDESYGLFCYFFTPAGPSFSMPIPTWENYFTELEKLKKEYDAVSDPEKHFKKRFKSIAAAALRLERAKKRIPRPIFGASPQLQAI</sequence>
<dbReference type="EMBL" id="KZ819641">
    <property type="protein sequence ID" value="PWN87244.1"/>
    <property type="molecule type" value="Genomic_DNA"/>
</dbReference>
<dbReference type="RefSeq" id="XP_025374442.1">
    <property type="nucleotide sequence ID" value="XM_025520163.1"/>
</dbReference>
<proteinExistence type="predicted"/>
<evidence type="ECO:0000313" key="2">
    <source>
        <dbReference type="EMBL" id="PWN87244.1"/>
    </source>
</evidence>
<evidence type="ECO:0000313" key="3">
    <source>
        <dbReference type="Proteomes" id="UP000245768"/>
    </source>
</evidence>
<dbReference type="Proteomes" id="UP000245768">
    <property type="component" value="Unassembled WGS sequence"/>
</dbReference>
<keyword evidence="3" id="KW-1185">Reference proteome</keyword>
<feature type="region of interest" description="Disordered" evidence="1">
    <location>
        <begin position="1"/>
        <end position="33"/>
    </location>
</feature>
<reference evidence="2" key="1">
    <citation type="journal article" date="2018" name="Mol. Biol. Evol.">
        <title>Broad Genomic Sampling Reveals a Smut Pathogenic Ancestry of the Fungal Clade Ustilaginomycotina.</title>
        <authorList>
            <person name="Kijpornyongpan T."/>
            <person name="Mondo S.J."/>
            <person name="Barry K."/>
            <person name="Sandor L."/>
            <person name="Lee J."/>
            <person name="Lipzen A."/>
            <person name="Pangilinan J."/>
            <person name="LaButti K."/>
            <person name="Hainaut M."/>
            <person name="Henrissat B."/>
            <person name="Grigoriev I.V."/>
            <person name="Spatafora J.W."/>
            <person name="Aime M.C."/>
        </authorList>
    </citation>
    <scope>NUCLEOTIDE SEQUENCE [LARGE SCALE GENOMIC DNA]</scope>
    <source>
        <strain evidence="2">MCA 4198</strain>
    </source>
</reference>
<dbReference type="GeneID" id="37042079"/>
<feature type="compositionally biased region" description="Polar residues" evidence="1">
    <location>
        <begin position="7"/>
        <end position="22"/>
    </location>
</feature>
<feature type="region of interest" description="Disordered" evidence="1">
    <location>
        <begin position="181"/>
        <end position="200"/>
    </location>
</feature>
<dbReference type="InParanoid" id="A0A316YEE6"/>